<organism evidence="2 3">
    <name type="scientific">Willisornis vidua</name>
    <name type="common">Xingu scale-backed antbird</name>
    <dbReference type="NCBI Taxonomy" id="1566151"/>
    <lineage>
        <taxon>Eukaryota</taxon>
        <taxon>Metazoa</taxon>
        <taxon>Chordata</taxon>
        <taxon>Craniata</taxon>
        <taxon>Vertebrata</taxon>
        <taxon>Euteleostomi</taxon>
        <taxon>Archelosauria</taxon>
        <taxon>Archosauria</taxon>
        <taxon>Dinosauria</taxon>
        <taxon>Saurischia</taxon>
        <taxon>Theropoda</taxon>
        <taxon>Coelurosauria</taxon>
        <taxon>Aves</taxon>
        <taxon>Neognathae</taxon>
        <taxon>Neoaves</taxon>
        <taxon>Telluraves</taxon>
        <taxon>Australaves</taxon>
        <taxon>Passeriformes</taxon>
        <taxon>Thamnophilidae</taxon>
        <taxon>Willisornis</taxon>
    </lineage>
</organism>
<evidence type="ECO:0000256" key="1">
    <source>
        <dbReference type="SAM" id="MobiDB-lite"/>
    </source>
</evidence>
<sequence length="201" mass="23243">MRKAKAHLELSLAKDIKDNKGLYKSISSKRKARENVGLLLNQKGVLVMEDTEKVELLNSFLASVFTAKGSPQESQTWEVREECWGREDFRLVVEGWIRDELDRLNTHESMGPDRTHLWLLRELVDDFGKPPSIIFENLWTTEEVPDAWRNSNVTPIFEKGEKADLEKLPASQPHLHTWKGDGTDDSRGPHQVCKRKESHWE</sequence>
<proteinExistence type="predicted"/>
<feature type="compositionally biased region" description="Basic and acidic residues" evidence="1">
    <location>
        <begin position="178"/>
        <end position="201"/>
    </location>
</feature>
<evidence type="ECO:0000313" key="2">
    <source>
        <dbReference type="EMBL" id="KAJ7410561.1"/>
    </source>
</evidence>
<comment type="caution">
    <text evidence="2">The sequence shown here is derived from an EMBL/GenBank/DDBJ whole genome shotgun (WGS) entry which is preliminary data.</text>
</comment>
<name>A0ABQ9CWG8_9PASS</name>
<evidence type="ECO:0000313" key="3">
    <source>
        <dbReference type="Proteomes" id="UP001145742"/>
    </source>
</evidence>
<keyword evidence="3" id="KW-1185">Reference proteome</keyword>
<dbReference type="PANTHER" id="PTHR33395:SF22">
    <property type="entry name" value="REVERSE TRANSCRIPTASE DOMAIN-CONTAINING PROTEIN"/>
    <property type="match status" value="1"/>
</dbReference>
<feature type="region of interest" description="Disordered" evidence="1">
    <location>
        <begin position="168"/>
        <end position="201"/>
    </location>
</feature>
<dbReference type="EMBL" id="WHWB01034397">
    <property type="protein sequence ID" value="KAJ7410561.1"/>
    <property type="molecule type" value="Genomic_DNA"/>
</dbReference>
<dbReference type="Proteomes" id="UP001145742">
    <property type="component" value="Unassembled WGS sequence"/>
</dbReference>
<dbReference type="PANTHER" id="PTHR33395">
    <property type="entry name" value="TRANSCRIPTASE, PUTATIVE-RELATED-RELATED"/>
    <property type="match status" value="1"/>
</dbReference>
<gene>
    <name evidence="2" type="ORF">WISP_107191</name>
</gene>
<protein>
    <submittedName>
        <fullName evidence="2">Rna-directed dna polymerase from mobile element jockey-like</fullName>
    </submittedName>
</protein>
<accession>A0ABQ9CWG8</accession>
<reference evidence="2" key="1">
    <citation type="submission" date="2019-10" db="EMBL/GenBank/DDBJ databases">
        <authorList>
            <person name="Soares A.E.R."/>
            <person name="Aleixo A."/>
            <person name="Schneider P."/>
            <person name="Miyaki C.Y."/>
            <person name="Schneider M.P."/>
            <person name="Mello C."/>
            <person name="Vasconcelos A.T.R."/>
        </authorList>
    </citation>
    <scope>NUCLEOTIDE SEQUENCE</scope>
    <source>
        <tissue evidence="2">Muscle</tissue>
    </source>
</reference>